<name>A0A918NUR4_9ACTN</name>
<reference evidence="1" key="1">
    <citation type="journal article" date="2014" name="Int. J. Syst. Evol. Microbiol.">
        <title>Complete genome sequence of Corynebacterium casei LMG S-19264T (=DSM 44701T), isolated from a smear-ripened cheese.</title>
        <authorList>
            <consortium name="US DOE Joint Genome Institute (JGI-PGF)"/>
            <person name="Walter F."/>
            <person name="Albersmeier A."/>
            <person name="Kalinowski J."/>
            <person name="Ruckert C."/>
        </authorList>
    </citation>
    <scope>NUCLEOTIDE SEQUENCE</scope>
    <source>
        <strain evidence="1">JCM 4790</strain>
    </source>
</reference>
<protein>
    <submittedName>
        <fullName evidence="1">Uncharacterized protein</fullName>
    </submittedName>
</protein>
<comment type="caution">
    <text evidence="1">The sequence shown here is derived from an EMBL/GenBank/DDBJ whole genome shotgun (WGS) entry which is preliminary data.</text>
</comment>
<evidence type="ECO:0000313" key="2">
    <source>
        <dbReference type="Proteomes" id="UP000619244"/>
    </source>
</evidence>
<proteinExistence type="predicted"/>
<organism evidence="1 2">
    <name type="scientific">Streptomyces minutiscleroticus</name>
    <dbReference type="NCBI Taxonomy" id="68238"/>
    <lineage>
        <taxon>Bacteria</taxon>
        <taxon>Bacillati</taxon>
        <taxon>Actinomycetota</taxon>
        <taxon>Actinomycetes</taxon>
        <taxon>Kitasatosporales</taxon>
        <taxon>Streptomycetaceae</taxon>
        <taxon>Streptomyces</taxon>
    </lineage>
</organism>
<evidence type="ECO:0000313" key="1">
    <source>
        <dbReference type="EMBL" id="GGX97032.1"/>
    </source>
</evidence>
<dbReference type="PANTHER" id="PTHR34861:SF10">
    <property type="entry name" value="CYCLASE"/>
    <property type="match status" value="1"/>
</dbReference>
<dbReference type="InterPro" id="IPR037175">
    <property type="entry name" value="KFase_sf"/>
</dbReference>
<dbReference type="PANTHER" id="PTHR34861">
    <property type="match status" value="1"/>
</dbReference>
<dbReference type="GO" id="GO:0019441">
    <property type="term" value="P:L-tryptophan catabolic process to kynurenine"/>
    <property type="evidence" value="ECO:0007669"/>
    <property type="project" value="InterPro"/>
</dbReference>
<keyword evidence="2" id="KW-1185">Reference proteome</keyword>
<dbReference type="AlphaFoldDB" id="A0A918NUR4"/>
<dbReference type="Gene3D" id="3.50.30.50">
    <property type="entry name" value="Putative cyclase"/>
    <property type="match status" value="1"/>
</dbReference>
<dbReference type="GO" id="GO:0004061">
    <property type="term" value="F:arylformamidase activity"/>
    <property type="evidence" value="ECO:0007669"/>
    <property type="project" value="InterPro"/>
</dbReference>
<dbReference type="EMBL" id="BMVU01000037">
    <property type="protein sequence ID" value="GGX97032.1"/>
    <property type="molecule type" value="Genomic_DNA"/>
</dbReference>
<dbReference type="Proteomes" id="UP000619244">
    <property type="component" value="Unassembled WGS sequence"/>
</dbReference>
<dbReference type="RefSeq" id="WP_229919614.1">
    <property type="nucleotide sequence ID" value="NZ_BMVU01000037.1"/>
</dbReference>
<reference evidence="1" key="2">
    <citation type="submission" date="2020-09" db="EMBL/GenBank/DDBJ databases">
        <authorList>
            <person name="Sun Q."/>
            <person name="Ohkuma M."/>
        </authorList>
    </citation>
    <scope>NUCLEOTIDE SEQUENCE</scope>
    <source>
        <strain evidence="1">JCM 4790</strain>
    </source>
</reference>
<sequence>MATDTFAVEVLPVLPGSDFHHSAPEDDGMVHQELIAKLGLPLGELWNLTGLARDCRATGRWDSLLTVKPLHLTGGVGSPANATALR</sequence>
<accession>A0A918NUR4</accession>
<gene>
    <name evidence="1" type="ORF">GCM10010358_58530</name>
</gene>